<dbReference type="HAMAP" id="MF_00024">
    <property type="entry name" value="CobD_CbiB"/>
    <property type="match status" value="1"/>
</dbReference>
<keyword evidence="8 9" id="KW-0472">Membrane</keyword>
<comment type="caution">
    <text evidence="9">Lacks conserved residue(s) required for the propagation of feature annotation.</text>
</comment>
<keyword evidence="7 9" id="KW-1133">Transmembrane helix</keyword>
<protein>
    <recommendedName>
        <fullName evidence="9">Cobalamin biosynthesis protein CobD</fullName>
    </recommendedName>
</protein>
<evidence type="ECO:0000256" key="5">
    <source>
        <dbReference type="ARBA" id="ARBA00022573"/>
    </source>
</evidence>
<dbReference type="NCBIfam" id="TIGR00380">
    <property type="entry name" value="cobal_cbiB"/>
    <property type="match status" value="1"/>
</dbReference>
<accession>A0AAW9Q1Y0</accession>
<evidence type="ECO:0000256" key="7">
    <source>
        <dbReference type="ARBA" id="ARBA00022989"/>
    </source>
</evidence>
<evidence type="ECO:0000256" key="2">
    <source>
        <dbReference type="ARBA" id="ARBA00004953"/>
    </source>
</evidence>
<dbReference type="EMBL" id="JAZBJZ010000055">
    <property type="protein sequence ID" value="MEE3717854.1"/>
    <property type="molecule type" value="Genomic_DNA"/>
</dbReference>
<dbReference type="GO" id="GO:0005886">
    <property type="term" value="C:plasma membrane"/>
    <property type="evidence" value="ECO:0007669"/>
    <property type="project" value="UniProtKB-SubCell"/>
</dbReference>
<sequence>MINLPFSVSDLTELRILPLLIASFLDWLIGDPWGFPHPVQGMGWAIAFGKNIILKNIKTPLGQKLAGIGLNLVLLVGVAAIGGIIVQACYRLDRWLGIGVESILLASCFAGRSLRDAAIAVIEPLEAGEIAQARSVLSLYVGRDTDNLELPDILRAVLETVSENCTDGVIAPLFYAAIGGVPLALAYKAASTLDSMIGYKREPYTHIGWFSAKLEDVLSWLPCRLTVILVAILSMLMMRQNPLNIWRICQRDAPHDPSPNSGWSECVFAAALGVQLGGNNLYKGVMNVKPLLGDPIQPITVAVIHQALQLMRWSFLFLLCLVVVRAVVSEWSVFSFQFSAFGFQ</sequence>
<name>A0AAW9Q1Y0_9CYAN</name>
<evidence type="ECO:0000313" key="10">
    <source>
        <dbReference type="EMBL" id="MEE3717854.1"/>
    </source>
</evidence>
<gene>
    <name evidence="10" type="primary">cbiB</name>
    <name evidence="9" type="synonym">cobD</name>
    <name evidence="10" type="ORF">V2H45_14020</name>
</gene>
<evidence type="ECO:0000256" key="4">
    <source>
        <dbReference type="ARBA" id="ARBA00022475"/>
    </source>
</evidence>
<evidence type="ECO:0000256" key="9">
    <source>
        <dbReference type="HAMAP-Rule" id="MF_00024"/>
    </source>
</evidence>
<dbReference type="InterPro" id="IPR004485">
    <property type="entry name" value="Cobalamin_biosynth_CobD/CbiB"/>
</dbReference>
<reference evidence="10" key="1">
    <citation type="submission" date="2024-01" db="EMBL/GenBank/DDBJ databases">
        <title>Bank of Algae and Cyanobacteria of the Azores (BACA) strain genomes.</title>
        <authorList>
            <person name="Luz R."/>
            <person name="Cordeiro R."/>
            <person name="Fonseca A."/>
            <person name="Goncalves V."/>
        </authorList>
    </citation>
    <scope>NUCLEOTIDE SEQUENCE</scope>
    <source>
        <strain evidence="10">BACA0141</strain>
    </source>
</reference>
<feature type="transmembrane region" description="Helical" evidence="9">
    <location>
        <begin position="65"/>
        <end position="86"/>
    </location>
</feature>
<dbReference type="GO" id="GO:0015420">
    <property type="term" value="F:ABC-type vitamin B12 transporter activity"/>
    <property type="evidence" value="ECO:0007669"/>
    <property type="project" value="UniProtKB-UniRule"/>
</dbReference>
<proteinExistence type="inferred from homology"/>
<keyword evidence="5 9" id="KW-0169">Cobalamin biosynthesis</keyword>
<dbReference type="AlphaFoldDB" id="A0AAW9Q1Y0"/>
<keyword evidence="4 9" id="KW-1003">Cell membrane</keyword>
<keyword evidence="6 9" id="KW-0812">Transmembrane</keyword>
<feature type="transmembrane region" description="Helical" evidence="9">
    <location>
        <begin position="315"/>
        <end position="334"/>
    </location>
</feature>
<dbReference type="PANTHER" id="PTHR34308:SF1">
    <property type="entry name" value="COBALAMIN BIOSYNTHESIS PROTEIN CBIB"/>
    <property type="match status" value="1"/>
</dbReference>
<comment type="pathway">
    <text evidence="2 9">Cofactor biosynthesis; adenosylcobalamin biosynthesis.</text>
</comment>
<organism evidence="10 11">
    <name type="scientific">Tumidithrix elongata BACA0141</name>
    <dbReference type="NCBI Taxonomy" id="2716417"/>
    <lineage>
        <taxon>Bacteria</taxon>
        <taxon>Bacillati</taxon>
        <taxon>Cyanobacteriota</taxon>
        <taxon>Cyanophyceae</taxon>
        <taxon>Pseudanabaenales</taxon>
        <taxon>Pseudanabaenaceae</taxon>
        <taxon>Tumidithrix</taxon>
        <taxon>Tumidithrix elongata</taxon>
    </lineage>
</organism>
<dbReference type="Proteomes" id="UP001333818">
    <property type="component" value="Unassembled WGS sequence"/>
</dbReference>
<comment type="subcellular location">
    <subcellularLocation>
        <location evidence="1 9">Cell membrane</location>
        <topology evidence="1 9">Multi-pass membrane protein</topology>
    </subcellularLocation>
</comment>
<evidence type="ECO:0000313" key="11">
    <source>
        <dbReference type="Proteomes" id="UP001333818"/>
    </source>
</evidence>
<evidence type="ECO:0000256" key="6">
    <source>
        <dbReference type="ARBA" id="ARBA00022692"/>
    </source>
</evidence>
<comment type="similarity">
    <text evidence="3 9">Belongs to the CobD/CbiB family.</text>
</comment>
<keyword evidence="11" id="KW-1185">Reference proteome</keyword>
<evidence type="ECO:0000256" key="3">
    <source>
        <dbReference type="ARBA" id="ARBA00006263"/>
    </source>
</evidence>
<comment type="function">
    <text evidence="9">Converts cobyric acid to cobinamide by the addition of aminopropanol on the F carboxylic group.</text>
</comment>
<dbReference type="GO" id="GO:0009236">
    <property type="term" value="P:cobalamin biosynthetic process"/>
    <property type="evidence" value="ECO:0007669"/>
    <property type="project" value="UniProtKB-UniRule"/>
</dbReference>
<comment type="caution">
    <text evidence="10">The sequence shown here is derived from an EMBL/GenBank/DDBJ whole genome shotgun (WGS) entry which is preliminary data.</text>
</comment>
<dbReference type="Pfam" id="PF03186">
    <property type="entry name" value="CobD_Cbib"/>
    <property type="match status" value="1"/>
</dbReference>
<dbReference type="PANTHER" id="PTHR34308">
    <property type="entry name" value="COBALAMIN BIOSYNTHESIS PROTEIN CBIB"/>
    <property type="match status" value="1"/>
</dbReference>
<dbReference type="GO" id="GO:0048472">
    <property type="term" value="F:threonine-phosphate decarboxylase activity"/>
    <property type="evidence" value="ECO:0007669"/>
    <property type="project" value="InterPro"/>
</dbReference>
<evidence type="ECO:0000256" key="8">
    <source>
        <dbReference type="ARBA" id="ARBA00023136"/>
    </source>
</evidence>
<dbReference type="RefSeq" id="WP_330484285.1">
    <property type="nucleotide sequence ID" value="NZ_JAZBJZ010000055.1"/>
</dbReference>
<evidence type="ECO:0000256" key="1">
    <source>
        <dbReference type="ARBA" id="ARBA00004651"/>
    </source>
</evidence>